<dbReference type="AlphaFoldDB" id="A0A0E3UUU2"/>
<evidence type="ECO:0000259" key="6">
    <source>
        <dbReference type="Pfam" id="PF00456"/>
    </source>
</evidence>
<dbReference type="SUPFAM" id="SSF52518">
    <property type="entry name" value="Thiamin diphosphate-binding fold (THDP-binding)"/>
    <property type="match status" value="1"/>
</dbReference>
<dbReference type="Pfam" id="PF00456">
    <property type="entry name" value="Transketolase_N"/>
    <property type="match status" value="1"/>
</dbReference>
<gene>
    <name evidence="7" type="ORF">VC03_03855</name>
</gene>
<dbReference type="InterPro" id="IPR029061">
    <property type="entry name" value="THDP-binding"/>
</dbReference>
<dbReference type="Gene3D" id="3.40.50.970">
    <property type="match status" value="1"/>
</dbReference>
<accession>A0A0E3UUU2</accession>
<dbReference type="PROSITE" id="PS00801">
    <property type="entry name" value="TRANSKETOLASE_1"/>
    <property type="match status" value="1"/>
</dbReference>
<evidence type="ECO:0000256" key="2">
    <source>
        <dbReference type="ARBA" id="ARBA00007131"/>
    </source>
</evidence>
<dbReference type="GO" id="GO:0046872">
    <property type="term" value="F:metal ion binding"/>
    <property type="evidence" value="ECO:0007669"/>
    <property type="project" value="UniProtKB-KW"/>
</dbReference>
<dbReference type="PANTHER" id="PTHR47514">
    <property type="entry name" value="TRANSKETOLASE N-TERMINAL SECTION-RELATED"/>
    <property type="match status" value="1"/>
</dbReference>
<dbReference type="OrthoDB" id="8732661at2"/>
<keyword evidence="4" id="KW-0479">Metal-binding</keyword>
<reference evidence="7 8" key="1">
    <citation type="journal article" date="2012" name="BMC Genomics">
        <title>Genomic sequence analysis and characterization of Sneathia amnii sp. nov.</title>
        <authorList>
            <consortium name="Vaginal Microbiome Consortium (additional members)"/>
            <person name="Harwich M.D.Jr."/>
            <person name="Serrano M.G."/>
            <person name="Fettweis J.M."/>
            <person name="Alves J.M."/>
            <person name="Reimers M.A."/>
            <person name="Buck G.A."/>
            <person name="Jefferson K.K."/>
        </authorList>
    </citation>
    <scope>NUCLEOTIDE SEQUENCE [LARGE SCALE GENOMIC DNA]</scope>
    <source>
        <strain evidence="7 8">SN35</strain>
    </source>
</reference>
<dbReference type="RefSeq" id="WP_046328749.1">
    <property type="nucleotide sequence ID" value="NZ_CP011280.1"/>
</dbReference>
<organism evidence="7 8">
    <name type="scientific">Sneathia vaginalis</name>
    <dbReference type="NCBI Taxonomy" id="187101"/>
    <lineage>
        <taxon>Bacteria</taxon>
        <taxon>Fusobacteriati</taxon>
        <taxon>Fusobacteriota</taxon>
        <taxon>Fusobacteriia</taxon>
        <taxon>Fusobacteriales</taxon>
        <taxon>Leptotrichiaceae</taxon>
        <taxon>Sneathia</taxon>
    </lineage>
</organism>
<evidence type="ECO:0000256" key="1">
    <source>
        <dbReference type="ARBA" id="ARBA00001964"/>
    </source>
</evidence>
<dbReference type="PATRIC" id="fig|1069640.6.peg.762"/>
<dbReference type="STRING" id="187101.VC03_03855"/>
<keyword evidence="3" id="KW-0808">Transferase</keyword>
<keyword evidence="8" id="KW-1185">Reference proteome</keyword>
<dbReference type="Proteomes" id="UP000033103">
    <property type="component" value="Chromosome"/>
</dbReference>
<evidence type="ECO:0000256" key="5">
    <source>
        <dbReference type="ARBA" id="ARBA00023052"/>
    </source>
</evidence>
<sequence length="269" mass="29499">MENSELAKVAKKIRRDIVEMIYHAKSGHPGGSLSIADILTVLYFDEMNINVNEVKMPNRDRMVLSKGHAAPALYSTLMEKGFLDKSLITQLRKFGSPLQGHPDLKKIPSIEMSTGSLGQGLSAANGMALSSKIFGPAFRVYAIMGDGELQEGQCYEAAMAAAHYKLDNLVAIIDSNGLQIDGNVKDVMNLISIKDKFVAFGWHVIEINGHDFDQIKEALKEARSIKGKPTAIVANTIKGKGVSFMEGNYGWHGKAPNLQEYEQAMKELD</sequence>
<dbReference type="InterPro" id="IPR049557">
    <property type="entry name" value="Transketolase_CS"/>
</dbReference>
<evidence type="ECO:0000313" key="8">
    <source>
        <dbReference type="Proteomes" id="UP000033103"/>
    </source>
</evidence>
<dbReference type="HOGENOM" id="CLU_009227_4_1_0"/>
<dbReference type="CDD" id="cd02012">
    <property type="entry name" value="TPP_TK"/>
    <property type="match status" value="1"/>
</dbReference>
<proteinExistence type="inferred from homology"/>
<comment type="cofactor">
    <cofactor evidence="1">
        <name>thiamine diphosphate</name>
        <dbReference type="ChEBI" id="CHEBI:58937"/>
    </cofactor>
</comment>
<dbReference type="GO" id="GO:0016740">
    <property type="term" value="F:transferase activity"/>
    <property type="evidence" value="ECO:0007669"/>
    <property type="project" value="UniProtKB-KW"/>
</dbReference>
<protein>
    <submittedName>
        <fullName evidence="7">Transketolase</fullName>
    </submittedName>
</protein>
<dbReference type="PANTHER" id="PTHR47514:SF1">
    <property type="entry name" value="TRANSKETOLASE N-TERMINAL SECTION-RELATED"/>
    <property type="match status" value="1"/>
</dbReference>
<feature type="domain" description="Transketolase N-terminal" evidence="6">
    <location>
        <begin position="8"/>
        <end position="263"/>
    </location>
</feature>
<name>A0A0E3UUU2_9FUSO</name>
<dbReference type="KEGG" id="sns:VC03_03855"/>
<comment type="similarity">
    <text evidence="2">Belongs to the transketolase family.</text>
</comment>
<evidence type="ECO:0000256" key="3">
    <source>
        <dbReference type="ARBA" id="ARBA00022679"/>
    </source>
</evidence>
<dbReference type="EMBL" id="CP011280">
    <property type="protein sequence ID" value="AKC95643.1"/>
    <property type="molecule type" value="Genomic_DNA"/>
</dbReference>
<keyword evidence="5" id="KW-0786">Thiamine pyrophosphate</keyword>
<dbReference type="InterPro" id="IPR005474">
    <property type="entry name" value="Transketolase_N"/>
</dbReference>
<evidence type="ECO:0000256" key="4">
    <source>
        <dbReference type="ARBA" id="ARBA00022723"/>
    </source>
</evidence>
<evidence type="ECO:0000313" key="7">
    <source>
        <dbReference type="EMBL" id="AKC95643.1"/>
    </source>
</evidence>